<accession>A0ABR6RJH1</accession>
<organism evidence="1 2">
    <name type="scientific">Comamonas odontotermitis</name>
    <dbReference type="NCBI Taxonomy" id="379895"/>
    <lineage>
        <taxon>Bacteria</taxon>
        <taxon>Pseudomonadati</taxon>
        <taxon>Pseudomonadota</taxon>
        <taxon>Betaproteobacteria</taxon>
        <taxon>Burkholderiales</taxon>
        <taxon>Comamonadaceae</taxon>
        <taxon>Comamonas</taxon>
    </lineage>
</organism>
<proteinExistence type="predicted"/>
<dbReference type="EMBL" id="JACHKZ010000027">
    <property type="protein sequence ID" value="MBB6579326.1"/>
    <property type="molecule type" value="Genomic_DNA"/>
</dbReference>
<name>A0ABR6RJH1_9BURK</name>
<evidence type="ECO:0000313" key="1">
    <source>
        <dbReference type="EMBL" id="MBB6579326.1"/>
    </source>
</evidence>
<evidence type="ECO:0000313" key="2">
    <source>
        <dbReference type="Proteomes" id="UP000562492"/>
    </source>
</evidence>
<protein>
    <submittedName>
        <fullName evidence="1">Uncharacterized protein</fullName>
    </submittedName>
</protein>
<sequence length="90" mass="10185">MAIAANYRKHPEALALQMPLPFGRILKWATARPTTKLMRDIRAARGRAFAAAGRIAHPAKRTTPQWVKEATRNLHIWLQKAFVQMPLATD</sequence>
<gene>
    <name evidence="1" type="ORF">HNP33_003438</name>
</gene>
<keyword evidence="2" id="KW-1185">Reference proteome</keyword>
<dbReference type="Proteomes" id="UP000562492">
    <property type="component" value="Unassembled WGS sequence"/>
</dbReference>
<comment type="caution">
    <text evidence="1">The sequence shown here is derived from an EMBL/GenBank/DDBJ whole genome shotgun (WGS) entry which is preliminary data.</text>
</comment>
<dbReference type="RefSeq" id="WP_184710592.1">
    <property type="nucleotide sequence ID" value="NZ_JACHKZ010000027.1"/>
</dbReference>
<reference evidence="1 2" key="1">
    <citation type="submission" date="2020-08" db="EMBL/GenBank/DDBJ databases">
        <title>Functional genomics of gut bacteria from endangered species of beetles.</title>
        <authorList>
            <person name="Carlos-Shanley C."/>
        </authorList>
    </citation>
    <scope>NUCLEOTIDE SEQUENCE [LARGE SCALE GENOMIC DNA]</scope>
    <source>
        <strain evidence="1 2">S00124</strain>
    </source>
</reference>